<protein>
    <submittedName>
        <fullName evidence="1">Uncharacterized protein</fullName>
    </submittedName>
</protein>
<organism evidence="1 2">
    <name type="scientific">Gryllus longicercus</name>
    <dbReference type="NCBI Taxonomy" id="2509291"/>
    <lineage>
        <taxon>Eukaryota</taxon>
        <taxon>Metazoa</taxon>
        <taxon>Ecdysozoa</taxon>
        <taxon>Arthropoda</taxon>
        <taxon>Hexapoda</taxon>
        <taxon>Insecta</taxon>
        <taxon>Pterygota</taxon>
        <taxon>Neoptera</taxon>
        <taxon>Polyneoptera</taxon>
        <taxon>Orthoptera</taxon>
        <taxon>Ensifera</taxon>
        <taxon>Gryllidea</taxon>
        <taxon>Grylloidea</taxon>
        <taxon>Gryllidae</taxon>
        <taxon>Gryllinae</taxon>
        <taxon>Gryllus</taxon>
    </lineage>
</organism>
<proteinExistence type="predicted"/>
<dbReference type="EMBL" id="JAZDUA010000401">
    <property type="protein sequence ID" value="KAK7793116.1"/>
    <property type="molecule type" value="Genomic_DNA"/>
</dbReference>
<dbReference type="AlphaFoldDB" id="A0AAN9Z1U2"/>
<dbReference type="Proteomes" id="UP001378592">
    <property type="component" value="Unassembled WGS sequence"/>
</dbReference>
<keyword evidence="2" id="KW-1185">Reference proteome</keyword>
<comment type="caution">
    <text evidence="1">The sequence shown here is derived from an EMBL/GenBank/DDBJ whole genome shotgun (WGS) entry which is preliminary data.</text>
</comment>
<evidence type="ECO:0000313" key="1">
    <source>
        <dbReference type="EMBL" id="KAK7793116.1"/>
    </source>
</evidence>
<sequence>MKTVTRPSTPVQVALLESPNSLSRLQRNNTSPNTLSSATETVFGTYDEGTQTLTIIVTPSENDICIEEAVQEVVTCETDSAMTAICKDEPMYDLLSPRSHLTVPSSPGFYENSDYSMKMENAPSDCGYESVDSPLSESSGTGDLNNMWNECFSELFPSLA</sequence>
<evidence type="ECO:0000313" key="2">
    <source>
        <dbReference type="Proteomes" id="UP001378592"/>
    </source>
</evidence>
<accession>A0AAN9Z1U2</accession>
<reference evidence="1 2" key="1">
    <citation type="submission" date="2024-03" db="EMBL/GenBank/DDBJ databases">
        <title>The genome assembly and annotation of the cricket Gryllus longicercus Weissman &amp; Gray.</title>
        <authorList>
            <person name="Szrajer S."/>
            <person name="Gray D."/>
            <person name="Ylla G."/>
        </authorList>
    </citation>
    <scope>NUCLEOTIDE SEQUENCE [LARGE SCALE GENOMIC DNA]</scope>
    <source>
        <strain evidence="1">DAG 2021-001</strain>
        <tissue evidence="1">Whole body minus gut</tissue>
    </source>
</reference>
<gene>
    <name evidence="1" type="ORF">R5R35_006512</name>
</gene>
<name>A0AAN9Z1U2_9ORTH</name>